<dbReference type="PANTHER" id="PTHR47976:SF114">
    <property type="entry name" value="RECEPTOR-LIKE SERINE_THREONINE-PROTEIN KINASE"/>
    <property type="match status" value="1"/>
</dbReference>
<evidence type="ECO:0000256" key="2">
    <source>
        <dbReference type="ARBA" id="ARBA00022527"/>
    </source>
</evidence>
<evidence type="ECO:0000256" key="4">
    <source>
        <dbReference type="ARBA" id="ARBA00022553"/>
    </source>
</evidence>
<evidence type="ECO:0000256" key="17">
    <source>
        <dbReference type="ARBA" id="ARBA00047899"/>
    </source>
</evidence>
<dbReference type="GO" id="GO:0004672">
    <property type="term" value="F:protein kinase activity"/>
    <property type="evidence" value="ECO:0000318"/>
    <property type="project" value="GO_Central"/>
</dbReference>
<feature type="domain" description="Apple" evidence="26">
    <location>
        <begin position="326"/>
        <end position="411"/>
    </location>
</feature>
<evidence type="ECO:0000256" key="12">
    <source>
        <dbReference type="ARBA" id="ARBA00022989"/>
    </source>
</evidence>
<keyword evidence="5 19" id="KW-0808">Transferase</keyword>
<accession>A0A072VAH2</accession>
<reference evidence="27 30" key="1">
    <citation type="journal article" date="2011" name="Nature">
        <title>The Medicago genome provides insight into the evolution of rhizobial symbioses.</title>
        <authorList>
            <person name="Young N.D."/>
            <person name="Debelle F."/>
            <person name="Oldroyd G.E."/>
            <person name="Geurts R."/>
            <person name="Cannon S.B."/>
            <person name="Udvardi M.K."/>
            <person name="Benedito V.A."/>
            <person name="Mayer K.F."/>
            <person name="Gouzy J."/>
            <person name="Schoof H."/>
            <person name="Van de Peer Y."/>
            <person name="Proost S."/>
            <person name="Cook D.R."/>
            <person name="Meyers B.C."/>
            <person name="Spannagl M."/>
            <person name="Cheung F."/>
            <person name="De Mita S."/>
            <person name="Krishnakumar V."/>
            <person name="Gundlach H."/>
            <person name="Zhou S."/>
            <person name="Mudge J."/>
            <person name="Bharti A.K."/>
            <person name="Murray J.D."/>
            <person name="Naoumkina M.A."/>
            <person name="Rosen B."/>
            <person name="Silverstein K.A."/>
            <person name="Tang H."/>
            <person name="Rombauts S."/>
            <person name="Zhao P.X."/>
            <person name="Zhou P."/>
            <person name="Barbe V."/>
            <person name="Bardou P."/>
            <person name="Bechner M."/>
            <person name="Bellec A."/>
            <person name="Berger A."/>
            <person name="Berges H."/>
            <person name="Bidwell S."/>
            <person name="Bisseling T."/>
            <person name="Choisne N."/>
            <person name="Couloux A."/>
            <person name="Denny R."/>
            <person name="Deshpande S."/>
            <person name="Dai X."/>
            <person name="Doyle J.J."/>
            <person name="Dudez A.M."/>
            <person name="Farmer A.D."/>
            <person name="Fouteau S."/>
            <person name="Franken C."/>
            <person name="Gibelin C."/>
            <person name="Gish J."/>
            <person name="Goldstein S."/>
            <person name="Gonzalez A.J."/>
            <person name="Green P.J."/>
            <person name="Hallab A."/>
            <person name="Hartog M."/>
            <person name="Hua A."/>
            <person name="Humphray S.J."/>
            <person name="Jeong D.H."/>
            <person name="Jing Y."/>
            <person name="Jocker A."/>
            <person name="Kenton S.M."/>
            <person name="Kim D.J."/>
            <person name="Klee K."/>
            <person name="Lai H."/>
            <person name="Lang C."/>
            <person name="Lin S."/>
            <person name="Macmil S.L."/>
            <person name="Magdelenat G."/>
            <person name="Matthews L."/>
            <person name="McCorrison J."/>
            <person name="Monaghan E.L."/>
            <person name="Mun J.H."/>
            <person name="Najar F.Z."/>
            <person name="Nicholson C."/>
            <person name="Noirot C."/>
            <person name="O'Bleness M."/>
            <person name="Paule C.R."/>
            <person name="Poulain J."/>
            <person name="Prion F."/>
            <person name="Qin B."/>
            <person name="Qu C."/>
            <person name="Retzel E.F."/>
            <person name="Riddle C."/>
            <person name="Sallet E."/>
            <person name="Samain S."/>
            <person name="Samson N."/>
            <person name="Sanders I."/>
            <person name="Saurat O."/>
            <person name="Scarpelli C."/>
            <person name="Schiex T."/>
            <person name="Segurens B."/>
            <person name="Severin A.J."/>
            <person name="Sherrier D.J."/>
            <person name="Shi R."/>
            <person name="Sims S."/>
            <person name="Singer S.R."/>
            <person name="Sinharoy S."/>
            <person name="Sterck L."/>
            <person name="Viollet A."/>
            <person name="Wang B.B."/>
            <person name="Wang K."/>
            <person name="Wang M."/>
            <person name="Wang X."/>
            <person name="Warfsmann J."/>
            <person name="Weissenbach J."/>
            <person name="White D.D."/>
            <person name="White J.D."/>
            <person name="Wiley G.B."/>
            <person name="Wincker P."/>
            <person name="Xing Y."/>
            <person name="Yang L."/>
            <person name="Yao Z."/>
            <person name="Ying F."/>
            <person name="Zhai J."/>
            <person name="Zhou L."/>
            <person name="Zuber A."/>
            <person name="Denarie J."/>
            <person name="Dixon R.A."/>
            <person name="May G.D."/>
            <person name="Schwartz D.C."/>
            <person name="Rogers J."/>
            <person name="Quetier F."/>
            <person name="Town C.D."/>
            <person name="Roe B.A."/>
        </authorList>
    </citation>
    <scope>NUCLEOTIDE SEQUENCE [LARGE SCALE GENOMIC DNA]</scope>
    <source>
        <strain evidence="27">A17</strain>
        <strain evidence="29 30">cv. Jemalong A17</strain>
    </source>
</reference>
<dbReference type="PROSITE" id="PS50948">
    <property type="entry name" value="PAN"/>
    <property type="match status" value="1"/>
</dbReference>
<evidence type="ECO:0000259" key="26">
    <source>
        <dbReference type="PROSITE" id="PS50948"/>
    </source>
</evidence>
<dbReference type="Gene3D" id="3.30.200.20">
    <property type="entry name" value="Phosphorylase Kinase, domain 1"/>
    <property type="match status" value="1"/>
</dbReference>
<dbReference type="InterPro" id="IPR003609">
    <property type="entry name" value="Pan_app"/>
</dbReference>
<dbReference type="SMART" id="SM00108">
    <property type="entry name" value="B_lectin"/>
    <property type="match status" value="1"/>
</dbReference>
<feature type="binding site" evidence="20">
    <location>
        <position position="510"/>
    </location>
    <ligand>
        <name>ATP</name>
        <dbReference type="ChEBI" id="CHEBI:30616"/>
    </ligand>
</feature>
<dbReference type="InterPro" id="IPR001480">
    <property type="entry name" value="Bulb-type_lectin_dom"/>
</dbReference>
<dbReference type="InterPro" id="IPR017441">
    <property type="entry name" value="Protein_kinase_ATP_BS"/>
</dbReference>
<keyword evidence="13 22" id="KW-0472">Membrane</keyword>
<evidence type="ECO:0000256" key="7">
    <source>
        <dbReference type="ARBA" id="ARBA00022729"/>
    </source>
</evidence>
<dbReference type="Proteomes" id="UP000002051">
    <property type="component" value="Chromosome 2"/>
</dbReference>
<evidence type="ECO:0000313" key="29">
    <source>
        <dbReference type="EnsemblPlants" id="KEH38797"/>
    </source>
</evidence>
<dbReference type="EnsemblPlants" id="KEH38797">
    <property type="protein sequence ID" value="KEH38797"/>
    <property type="gene ID" value="MTR_2g080080"/>
</dbReference>
<reference evidence="28" key="4">
    <citation type="journal article" date="2018" name="Nat. Plants">
        <title>Whole-genome landscape of Medicago truncatula symbiotic genes.</title>
        <authorList>
            <person name="Pecrix Y."/>
            <person name="Gamas P."/>
            <person name="Carrere S."/>
        </authorList>
    </citation>
    <scope>NUCLEOTIDE SEQUENCE</scope>
    <source>
        <tissue evidence="28">Leaves</tissue>
    </source>
</reference>
<feature type="chain" id="PRO_5014500466" description="Receptor-like serine/threonine-protein kinase" evidence="23">
    <location>
        <begin position="30"/>
        <end position="787"/>
    </location>
</feature>
<comment type="subcellular location">
    <subcellularLocation>
        <location evidence="1">Membrane</location>
        <topology evidence="1">Single-pass type I membrane protein</topology>
    </subcellularLocation>
</comment>
<evidence type="ECO:0000256" key="23">
    <source>
        <dbReference type="SAM" id="SignalP"/>
    </source>
</evidence>
<dbReference type="InterPro" id="IPR008271">
    <property type="entry name" value="Ser/Thr_kinase_AS"/>
</dbReference>
<comment type="catalytic activity">
    <reaction evidence="17 19">
        <text>L-threonyl-[protein] + ATP = O-phospho-L-threonyl-[protein] + ADP + H(+)</text>
        <dbReference type="Rhea" id="RHEA:46608"/>
        <dbReference type="Rhea" id="RHEA-COMP:11060"/>
        <dbReference type="Rhea" id="RHEA-COMP:11605"/>
        <dbReference type="ChEBI" id="CHEBI:15378"/>
        <dbReference type="ChEBI" id="CHEBI:30013"/>
        <dbReference type="ChEBI" id="CHEBI:30616"/>
        <dbReference type="ChEBI" id="CHEBI:61977"/>
        <dbReference type="ChEBI" id="CHEBI:456216"/>
        <dbReference type="EC" id="2.7.11.1"/>
    </reaction>
</comment>
<dbReference type="SMART" id="SM00220">
    <property type="entry name" value="S_TKc"/>
    <property type="match status" value="1"/>
</dbReference>
<dbReference type="InterPro" id="IPR011009">
    <property type="entry name" value="Kinase-like_dom_sf"/>
</dbReference>
<evidence type="ECO:0000256" key="22">
    <source>
        <dbReference type="SAM" id="Phobius"/>
    </source>
</evidence>
<keyword evidence="4" id="KW-0597">Phosphoprotein</keyword>
<keyword evidence="11 19" id="KW-0067">ATP-binding</keyword>
<dbReference type="AlphaFoldDB" id="A0A072VAH2"/>
<gene>
    <name evidence="29" type="primary">25487395</name>
    <name evidence="27" type="ordered locus">MTR_2g080080</name>
    <name evidence="28" type="ORF">MtrunA17_Chr2g0318171</name>
</gene>
<keyword evidence="15" id="KW-0675">Receptor</keyword>
<evidence type="ECO:0000256" key="13">
    <source>
        <dbReference type="ARBA" id="ARBA00023136"/>
    </source>
</evidence>
<keyword evidence="3" id="KW-0245">EGF-like domain</keyword>
<feature type="compositionally biased region" description="Low complexity" evidence="21">
    <location>
        <begin position="764"/>
        <end position="787"/>
    </location>
</feature>
<dbReference type="PIRSF" id="PIRSF000641">
    <property type="entry name" value="SRK"/>
    <property type="match status" value="1"/>
</dbReference>
<name>A0A072VAH2_MEDTR</name>
<evidence type="ECO:0000256" key="20">
    <source>
        <dbReference type="PROSITE-ProRule" id="PRU10141"/>
    </source>
</evidence>
<dbReference type="GO" id="GO:0030246">
    <property type="term" value="F:carbohydrate binding"/>
    <property type="evidence" value="ECO:0007669"/>
    <property type="project" value="UniProtKB-KW"/>
</dbReference>
<evidence type="ECO:0000256" key="16">
    <source>
        <dbReference type="ARBA" id="ARBA00023180"/>
    </source>
</evidence>
<sequence>MGTKHWFLSYVVVGLFISTLLIMSKPCLCDIQYIGTISPGMEASPMSFIDEKSKFLVSKDRNFVFGFVTTVNDNTKFLLAIVHMASSIVLWTANRALPVSNVDNFVFDKKGNAYLQRNGTVIWSTNTISKTMELQDTGNLVLLGNDDNNTVIWQSFSYPTDTLMPSQDFKEGMKLTSEPSSNNLTYVLEIKSGDVVLSAGFKTPQTYWTMQNDNRKTINKNGDVVAFANLSDNSWRFYDNNKSLLWQFIVSDIHASWIAVLGKDGVITFSNLNGTGSNSDASLRIPRDPCGTPEPCDPYGICSNNRMCSCPLVLLPSCKPGFASPCDDESKRSVEFLKVDDGLGYFALDFLHPYSNTDLSSCQTSCLGNCSCLAMFFHRSSGNCFLLDSVGSFQKSDDADSSGYVSYIKVARDGGQRSNKHIIVVVIVVIITFLILLFMGVLYYKKKKRLPRENSEEENFLENLTGMPIRFRYKDLEVATNNFSVKLGQGGFGSVYKGLLPDGTELAVKKLEGIGQGKKEFRAEVSIIGSIHHHNLVRLKGFCADGNHRLLVYEYMANNSLDKWIFKNKKSEFLLDWDTRFSIALGTAKGLAYLHQECDSKIVHCDIKPENVLLDDHFIAKVSDFGLAKLMNREESHVFTTLRGTRGYLAPEWITNYAISEKSDVYSYGMVLLEIIAGRKNYDPNETSEKFNFPRFAFKMMEEGKMRDIIDSEMKIDDENDDRVHCAINVALWCIQEDMSMRPSMTKVVQMLEGLCTVPKPPKSSNEGKTSSSSDAYLSAVSLSGPR</sequence>
<dbReference type="EMBL" id="PSQE01000002">
    <property type="protein sequence ID" value="RHN75164.1"/>
    <property type="molecule type" value="Genomic_DNA"/>
</dbReference>
<dbReference type="PROSITE" id="PS00107">
    <property type="entry name" value="PROTEIN_KINASE_ATP"/>
    <property type="match status" value="1"/>
</dbReference>
<keyword evidence="2 19" id="KW-0723">Serine/threonine-protein kinase</keyword>
<organism evidence="27 30">
    <name type="scientific">Medicago truncatula</name>
    <name type="common">Barrel medic</name>
    <name type="synonym">Medicago tribuloides</name>
    <dbReference type="NCBI Taxonomy" id="3880"/>
    <lineage>
        <taxon>Eukaryota</taxon>
        <taxon>Viridiplantae</taxon>
        <taxon>Streptophyta</taxon>
        <taxon>Embryophyta</taxon>
        <taxon>Tracheophyta</taxon>
        <taxon>Spermatophyta</taxon>
        <taxon>Magnoliopsida</taxon>
        <taxon>eudicotyledons</taxon>
        <taxon>Gunneridae</taxon>
        <taxon>Pentapetalae</taxon>
        <taxon>rosids</taxon>
        <taxon>fabids</taxon>
        <taxon>Fabales</taxon>
        <taxon>Fabaceae</taxon>
        <taxon>Papilionoideae</taxon>
        <taxon>50 kb inversion clade</taxon>
        <taxon>NPAAA clade</taxon>
        <taxon>Hologalegina</taxon>
        <taxon>IRL clade</taxon>
        <taxon>Trifolieae</taxon>
        <taxon>Medicago</taxon>
    </lineage>
</organism>
<dbReference type="GO" id="GO:0005524">
    <property type="term" value="F:ATP binding"/>
    <property type="evidence" value="ECO:0007669"/>
    <property type="project" value="UniProtKB-UniRule"/>
</dbReference>
<evidence type="ECO:0000256" key="11">
    <source>
        <dbReference type="ARBA" id="ARBA00022840"/>
    </source>
</evidence>
<dbReference type="KEGG" id="mtr:25487395"/>
<dbReference type="Gramene" id="rna11327">
    <property type="protein sequence ID" value="RHN75164.1"/>
    <property type="gene ID" value="gene11327"/>
</dbReference>
<keyword evidence="8" id="KW-0430">Lectin</keyword>
<reference evidence="27 30" key="2">
    <citation type="journal article" date="2014" name="BMC Genomics">
        <title>An improved genome release (version Mt4.0) for the model legume Medicago truncatula.</title>
        <authorList>
            <person name="Tang H."/>
            <person name="Krishnakumar V."/>
            <person name="Bidwell S."/>
            <person name="Rosen B."/>
            <person name="Chan A."/>
            <person name="Zhou S."/>
            <person name="Gentzbittel L."/>
            <person name="Childs K.L."/>
            <person name="Yandell M."/>
            <person name="Gundlach H."/>
            <person name="Mayer K.F."/>
            <person name="Schwartz D.C."/>
            <person name="Town C.D."/>
        </authorList>
    </citation>
    <scope>GENOME REANNOTATION</scope>
    <source>
        <strain evidence="27">A17</strain>
        <strain evidence="29 30">cv. Jemalong A17</strain>
    </source>
</reference>
<evidence type="ECO:0000256" key="6">
    <source>
        <dbReference type="ARBA" id="ARBA00022692"/>
    </source>
</evidence>
<keyword evidence="10 19" id="KW-0418">Kinase</keyword>
<comment type="similarity">
    <text evidence="19">Belongs to the protein kinase superfamily. Ser/Thr protein kinase family.</text>
</comment>
<feature type="signal peptide" evidence="23">
    <location>
        <begin position="1"/>
        <end position="29"/>
    </location>
</feature>
<dbReference type="Gene3D" id="1.10.510.10">
    <property type="entry name" value="Transferase(Phosphotransferase) domain 1"/>
    <property type="match status" value="1"/>
</dbReference>
<comment type="catalytic activity">
    <reaction evidence="18 19">
        <text>L-seryl-[protein] + ATP = O-phospho-L-seryl-[protein] + ADP + H(+)</text>
        <dbReference type="Rhea" id="RHEA:17989"/>
        <dbReference type="Rhea" id="RHEA-COMP:9863"/>
        <dbReference type="Rhea" id="RHEA-COMP:11604"/>
        <dbReference type="ChEBI" id="CHEBI:15378"/>
        <dbReference type="ChEBI" id="CHEBI:29999"/>
        <dbReference type="ChEBI" id="CHEBI:30616"/>
        <dbReference type="ChEBI" id="CHEBI:83421"/>
        <dbReference type="ChEBI" id="CHEBI:456216"/>
        <dbReference type="EC" id="2.7.11.1"/>
    </reaction>
</comment>
<evidence type="ECO:0000256" key="21">
    <source>
        <dbReference type="SAM" id="MobiDB-lite"/>
    </source>
</evidence>
<keyword evidence="30" id="KW-1185">Reference proteome</keyword>
<feature type="domain" description="Protein kinase" evidence="24">
    <location>
        <begin position="481"/>
        <end position="755"/>
    </location>
</feature>
<evidence type="ECO:0000256" key="8">
    <source>
        <dbReference type="ARBA" id="ARBA00022734"/>
    </source>
</evidence>
<feature type="domain" description="Bulb-type lectin" evidence="25">
    <location>
        <begin position="41"/>
        <end position="155"/>
    </location>
</feature>
<feature type="region of interest" description="Disordered" evidence="21">
    <location>
        <begin position="759"/>
        <end position="787"/>
    </location>
</feature>
<dbReference type="PROSITE" id="PS00108">
    <property type="entry name" value="PROTEIN_KINASE_ST"/>
    <property type="match status" value="1"/>
</dbReference>
<dbReference type="GO" id="GO:0004674">
    <property type="term" value="F:protein serine/threonine kinase activity"/>
    <property type="evidence" value="ECO:0007669"/>
    <property type="project" value="UniProtKB-KW"/>
</dbReference>
<keyword evidence="14" id="KW-1015">Disulfide bond</keyword>
<evidence type="ECO:0000259" key="25">
    <source>
        <dbReference type="PROSITE" id="PS50927"/>
    </source>
</evidence>
<evidence type="ECO:0000256" key="5">
    <source>
        <dbReference type="ARBA" id="ARBA00022679"/>
    </source>
</evidence>
<dbReference type="EC" id="2.7.11.1" evidence="19"/>
<dbReference type="InterPro" id="IPR036426">
    <property type="entry name" value="Bulb-type_lectin_dom_sf"/>
</dbReference>
<dbReference type="InterPro" id="IPR000719">
    <property type="entry name" value="Prot_kinase_dom"/>
</dbReference>
<dbReference type="Proteomes" id="UP000265566">
    <property type="component" value="Chromosome 2"/>
</dbReference>
<feature type="transmembrane region" description="Helical" evidence="22">
    <location>
        <begin position="422"/>
        <end position="444"/>
    </location>
</feature>
<evidence type="ECO:0000259" key="24">
    <source>
        <dbReference type="PROSITE" id="PS50011"/>
    </source>
</evidence>
<keyword evidence="12 22" id="KW-1133">Transmembrane helix</keyword>
<dbReference type="HOGENOM" id="CLU_000288_116_2_1"/>
<dbReference type="EMBL" id="CM001218">
    <property type="protein sequence ID" value="KEH38797.1"/>
    <property type="molecule type" value="Genomic_DNA"/>
</dbReference>
<reference evidence="29" key="3">
    <citation type="submission" date="2015-04" db="UniProtKB">
        <authorList>
            <consortium name="EnsemblPlants"/>
        </authorList>
    </citation>
    <scope>IDENTIFICATION</scope>
    <source>
        <strain evidence="29">cv. Jemalong A17</strain>
    </source>
</reference>
<proteinExistence type="inferred from homology"/>
<dbReference type="FunFam" id="3.30.200.20:FF:000178">
    <property type="entry name" value="serine/threonine-protein kinase PBS1-like"/>
    <property type="match status" value="1"/>
</dbReference>
<evidence type="ECO:0000313" key="27">
    <source>
        <dbReference type="EMBL" id="KEH38797.1"/>
    </source>
</evidence>
<dbReference type="Gene3D" id="2.90.10.10">
    <property type="entry name" value="Bulb-type lectin domain"/>
    <property type="match status" value="1"/>
</dbReference>
<dbReference type="FunFam" id="1.10.510.10:FF:000248">
    <property type="entry name" value="S-receptor-like kinase 5"/>
    <property type="match status" value="1"/>
</dbReference>
<evidence type="ECO:0000313" key="28">
    <source>
        <dbReference type="EMBL" id="RHN75164.1"/>
    </source>
</evidence>
<dbReference type="OrthoDB" id="1668230at2759"/>
<dbReference type="CDD" id="cd00028">
    <property type="entry name" value="B_lectin"/>
    <property type="match status" value="1"/>
</dbReference>
<evidence type="ECO:0000313" key="30">
    <source>
        <dbReference type="Proteomes" id="UP000002051"/>
    </source>
</evidence>
<evidence type="ECO:0000256" key="9">
    <source>
        <dbReference type="ARBA" id="ARBA00022741"/>
    </source>
</evidence>
<dbReference type="CDD" id="cd14066">
    <property type="entry name" value="STKc_IRAK"/>
    <property type="match status" value="1"/>
</dbReference>
<dbReference type="SUPFAM" id="SSF56112">
    <property type="entry name" value="Protein kinase-like (PK-like)"/>
    <property type="match status" value="1"/>
</dbReference>
<keyword evidence="6 22" id="KW-0812">Transmembrane</keyword>
<keyword evidence="9 19" id="KW-0547">Nucleotide-binding</keyword>
<evidence type="ECO:0000256" key="15">
    <source>
        <dbReference type="ARBA" id="ARBA00023170"/>
    </source>
</evidence>
<evidence type="ECO:0000256" key="14">
    <source>
        <dbReference type="ARBA" id="ARBA00023157"/>
    </source>
</evidence>
<dbReference type="PROSITE" id="PS50011">
    <property type="entry name" value="PROTEIN_KINASE_DOM"/>
    <property type="match status" value="1"/>
</dbReference>
<dbReference type="PROSITE" id="PS50927">
    <property type="entry name" value="BULB_LECTIN"/>
    <property type="match status" value="1"/>
</dbReference>
<dbReference type="Pfam" id="PF00069">
    <property type="entry name" value="Pkinase"/>
    <property type="match status" value="1"/>
</dbReference>
<evidence type="ECO:0000256" key="10">
    <source>
        <dbReference type="ARBA" id="ARBA00022777"/>
    </source>
</evidence>
<evidence type="ECO:0000256" key="18">
    <source>
        <dbReference type="ARBA" id="ARBA00048679"/>
    </source>
</evidence>
<keyword evidence="7 23" id="KW-0732">Signal</keyword>
<keyword evidence="16" id="KW-0325">Glycoprotein</keyword>
<dbReference type="CDD" id="cd01098">
    <property type="entry name" value="PAN_AP_plant"/>
    <property type="match status" value="1"/>
</dbReference>
<dbReference type="Pfam" id="PF01453">
    <property type="entry name" value="B_lectin"/>
    <property type="match status" value="1"/>
</dbReference>
<dbReference type="SMART" id="SM00473">
    <property type="entry name" value="PAN_AP"/>
    <property type="match status" value="1"/>
</dbReference>
<evidence type="ECO:0000256" key="19">
    <source>
        <dbReference type="PIRNR" id="PIRNR000641"/>
    </source>
</evidence>
<dbReference type="InterPro" id="IPR051343">
    <property type="entry name" value="G-type_lectin_kinases/EP1-like"/>
</dbReference>
<evidence type="ECO:0000256" key="3">
    <source>
        <dbReference type="ARBA" id="ARBA00022536"/>
    </source>
</evidence>
<dbReference type="PANTHER" id="PTHR47976">
    <property type="entry name" value="G-TYPE LECTIN S-RECEPTOR-LIKE SERINE/THREONINE-PROTEIN KINASE SD2-5"/>
    <property type="match status" value="1"/>
</dbReference>
<evidence type="ECO:0000256" key="1">
    <source>
        <dbReference type="ARBA" id="ARBA00004479"/>
    </source>
</evidence>
<protein>
    <recommendedName>
        <fullName evidence="19">Receptor-like serine/threonine-protein kinase</fullName>
        <ecNumber evidence="19">2.7.11.1</ecNumber>
    </recommendedName>
</protein>
<dbReference type="GO" id="GO:0016020">
    <property type="term" value="C:membrane"/>
    <property type="evidence" value="ECO:0007669"/>
    <property type="project" value="UniProtKB-SubCell"/>
</dbReference>
<dbReference type="InterPro" id="IPR024171">
    <property type="entry name" value="SRK-like_kinase"/>
</dbReference>
<dbReference type="SUPFAM" id="SSF51110">
    <property type="entry name" value="alpha-D-mannose-specific plant lectins"/>
    <property type="match status" value="1"/>
</dbReference>